<feature type="domain" description="Cyclic nucleotide-binding" evidence="1">
    <location>
        <begin position="170"/>
        <end position="246"/>
    </location>
</feature>
<dbReference type="OrthoDB" id="290466at2759"/>
<dbReference type="Pfam" id="PF00027">
    <property type="entry name" value="cNMP_binding"/>
    <property type="match status" value="2"/>
</dbReference>
<accession>A0DME6</accession>
<protein>
    <recommendedName>
        <fullName evidence="1">Cyclic nucleotide-binding domain-containing protein</fullName>
    </recommendedName>
</protein>
<dbReference type="SMART" id="SM00100">
    <property type="entry name" value="cNMP"/>
    <property type="match status" value="2"/>
</dbReference>
<evidence type="ECO:0000313" key="2">
    <source>
        <dbReference type="EMBL" id="CAK84213.1"/>
    </source>
</evidence>
<keyword evidence="3" id="KW-1185">Reference proteome</keyword>
<proteinExistence type="predicted"/>
<dbReference type="InterPro" id="IPR018490">
    <property type="entry name" value="cNMP-bd_dom_sf"/>
</dbReference>
<feature type="domain" description="Cyclic nucleotide-binding" evidence="1">
    <location>
        <begin position="38"/>
        <end position="167"/>
    </location>
</feature>
<dbReference type="PROSITE" id="PS50042">
    <property type="entry name" value="CNMP_BINDING_3"/>
    <property type="match status" value="2"/>
</dbReference>
<dbReference type="PROSITE" id="PS00889">
    <property type="entry name" value="CNMP_BINDING_2"/>
    <property type="match status" value="1"/>
</dbReference>
<evidence type="ECO:0000259" key="1">
    <source>
        <dbReference type="PROSITE" id="PS50042"/>
    </source>
</evidence>
<evidence type="ECO:0000313" key="3">
    <source>
        <dbReference type="Proteomes" id="UP000000600"/>
    </source>
</evidence>
<dbReference type="Proteomes" id="UP000000600">
    <property type="component" value="Unassembled WGS sequence"/>
</dbReference>
<dbReference type="InterPro" id="IPR000595">
    <property type="entry name" value="cNMP-bd_dom"/>
</dbReference>
<dbReference type="PRINTS" id="PR00103">
    <property type="entry name" value="CAMPKINASE"/>
</dbReference>
<dbReference type="EMBL" id="CT868496">
    <property type="protein sequence ID" value="CAK84213.1"/>
    <property type="molecule type" value="Genomic_DNA"/>
</dbReference>
<dbReference type="AlphaFoldDB" id="A0DME6"/>
<name>A0DME6_PARTE</name>
<organism evidence="2 3">
    <name type="scientific">Paramecium tetraurelia</name>
    <dbReference type="NCBI Taxonomy" id="5888"/>
    <lineage>
        <taxon>Eukaryota</taxon>
        <taxon>Sar</taxon>
        <taxon>Alveolata</taxon>
        <taxon>Ciliophora</taxon>
        <taxon>Intramacronucleata</taxon>
        <taxon>Oligohymenophorea</taxon>
        <taxon>Peniculida</taxon>
        <taxon>Parameciidae</taxon>
        <taxon>Paramecium</taxon>
    </lineage>
</organism>
<dbReference type="Gene3D" id="2.60.120.10">
    <property type="entry name" value="Jelly Rolls"/>
    <property type="match status" value="2"/>
</dbReference>
<dbReference type="HOGENOM" id="CLU_515342_0_0_1"/>
<dbReference type="RefSeq" id="XP_001451610.1">
    <property type="nucleotide sequence ID" value="XM_001451573.1"/>
</dbReference>
<reference evidence="2 3" key="1">
    <citation type="journal article" date="2006" name="Nature">
        <title>Global trends of whole-genome duplications revealed by the ciliate Paramecium tetraurelia.</title>
        <authorList>
            <consortium name="Genoscope"/>
            <person name="Aury J.-M."/>
            <person name="Jaillon O."/>
            <person name="Duret L."/>
            <person name="Noel B."/>
            <person name="Jubin C."/>
            <person name="Porcel B.M."/>
            <person name="Segurens B."/>
            <person name="Daubin V."/>
            <person name="Anthouard V."/>
            <person name="Aiach N."/>
            <person name="Arnaiz O."/>
            <person name="Billaut A."/>
            <person name="Beisson J."/>
            <person name="Blanc I."/>
            <person name="Bouhouche K."/>
            <person name="Camara F."/>
            <person name="Duharcourt S."/>
            <person name="Guigo R."/>
            <person name="Gogendeau D."/>
            <person name="Katinka M."/>
            <person name="Keller A.-M."/>
            <person name="Kissmehl R."/>
            <person name="Klotz C."/>
            <person name="Koll F."/>
            <person name="Le Moue A."/>
            <person name="Lepere C."/>
            <person name="Malinsky S."/>
            <person name="Nowacki M."/>
            <person name="Nowak J.K."/>
            <person name="Plattner H."/>
            <person name="Poulain J."/>
            <person name="Ruiz F."/>
            <person name="Serrano V."/>
            <person name="Zagulski M."/>
            <person name="Dessen P."/>
            <person name="Betermier M."/>
            <person name="Weissenbach J."/>
            <person name="Scarpelli C."/>
            <person name="Schachter V."/>
            <person name="Sperling L."/>
            <person name="Meyer E."/>
            <person name="Cohen J."/>
            <person name="Wincker P."/>
        </authorList>
    </citation>
    <scope>NUCLEOTIDE SEQUENCE [LARGE SCALE GENOMIC DNA]</scope>
    <source>
        <strain evidence="2 3">Stock d4-2</strain>
    </source>
</reference>
<dbReference type="InterPro" id="IPR018488">
    <property type="entry name" value="cNMP-bd_CS"/>
</dbReference>
<dbReference type="InParanoid" id="A0DME6"/>
<dbReference type="SUPFAM" id="SSF51206">
    <property type="entry name" value="cAMP-binding domain-like"/>
    <property type="match status" value="2"/>
</dbReference>
<dbReference type="PANTHER" id="PTHR23011:SF28">
    <property type="entry name" value="CYCLIC NUCLEOTIDE-BINDING DOMAIN CONTAINING PROTEIN"/>
    <property type="match status" value="1"/>
</dbReference>
<gene>
    <name evidence="2" type="ORF">GSPATT00018431001</name>
</gene>
<dbReference type="InterPro" id="IPR014710">
    <property type="entry name" value="RmlC-like_jellyroll"/>
</dbReference>
<dbReference type="CDD" id="cd00038">
    <property type="entry name" value="CAP_ED"/>
    <property type="match status" value="2"/>
</dbReference>
<dbReference type="STRING" id="5888.A0DME6"/>
<dbReference type="OMA" id="FFNIRTH"/>
<dbReference type="PANTHER" id="PTHR23011">
    <property type="entry name" value="CYCLIC NUCLEOTIDE-BINDING DOMAIN CONTAINING PROTEIN"/>
    <property type="match status" value="1"/>
</dbReference>
<dbReference type="KEGG" id="ptm:GSPATT00018431001"/>
<sequence length="529" mass="62541">MDKQLMFSECIRILQITPLRRSPEELNLLLNFARTITFFRELGEQSVEMLQRCILVLSYRTIKGGEVLFKVGDAGSLFYVILRGSVSVNIRLPNPEDPQLFELKEVNTLRAGIGFGELALINDSKRTATIIAKEDCVFAVMEKHHYKQILGAQEMAKIQNKISFLCSFPFFSSWSFREIKTISYHFEPVSVTLNQAIIKQNEYCNHFYVVREGEFQVQFIHKNKLFCICTLGPGESFGEEAFLNKDGQFLIKSSIFIQWAKTKYNIVCKSETGIAYKITREDIQKQTFIFRQRRFWDSKTQVVFLHLLSSIHHFRTIKANHLIKEYEEKRQKEEEEMNFIHPGMKRSFVQKYNLLSQRNTSSEIEKDEQYDQFKLQEKQAIVQFTKLMKDRNCSYAQVRTFFDQRKFKSQNYFNKRFYHRQFFRFSNKIDDKIKHDPDHNKLTHDHEIDGLLTYCTNQQNLGCNNNSHHYPLTQVLSSPTTVDKFIKRIKSKVQIQVKNEENNTFFNIRTHSPTSHRSINSRRLKTYVD</sequence>
<dbReference type="eggNOG" id="KOG1113">
    <property type="taxonomic scope" value="Eukaryota"/>
</dbReference>
<dbReference type="GeneID" id="5037395"/>